<feature type="transmembrane region" description="Helical" evidence="6">
    <location>
        <begin position="96"/>
        <end position="116"/>
    </location>
</feature>
<dbReference type="InterPro" id="IPR004307">
    <property type="entry name" value="TspO_MBR"/>
</dbReference>
<feature type="transmembrane region" description="Helical" evidence="6">
    <location>
        <begin position="163"/>
        <end position="181"/>
    </location>
</feature>
<dbReference type="Gene3D" id="1.20.1260.100">
    <property type="entry name" value="TspO/MBR protein"/>
    <property type="match status" value="1"/>
</dbReference>
<dbReference type="PANTHER" id="PTHR10057:SF0">
    <property type="entry name" value="TRANSLOCATOR PROTEIN"/>
    <property type="match status" value="1"/>
</dbReference>
<organism evidence="7 8">
    <name type="scientific">Monosporascus ibericus</name>
    <dbReference type="NCBI Taxonomy" id="155417"/>
    <lineage>
        <taxon>Eukaryota</taxon>
        <taxon>Fungi</taxon>
        <taxon>Dikarya</taxon>
        <taxon>Ascomycota</taxon>
        <taxon>Pezizomycotina</taxon>
        <taxon>Sordariomycetes</taxon>
        <taxon>Xylariomycetidae</taxon>
        <taxon>Xylariales</taxon>
        <taxon>Xylariales incertae sedis</taxon>
        <taxon>Monosporascus</taxon>
    </lineage>
</organism>
<evidence type="ECO:0000256" key="2">
    <source>
        <dbReference type="ARBA" id="ARBA00007524"/>
    </source>
</evidence>
<keyword evidence="8" id="KW-1185">Reference proteome</keyword>
<evidence type="ECO:0000256" key="4">
    <source>
        <dbReference type="ARBA" id="ARBA00022989"/>
    </source>
</evidence>
<comment type="caution">
    <text evidence="7">The sequence shown here is derived from an EMBL/GenBank/DDBJ whole genome shotgun (WGS) entry which is preliminary data.</text>
</comment>
<evidence type="ECO:0000256" key="1">
    <source>
        <dbReference type="ARBA" id="ARBA00004141"/>
    </source>
</evidence>
<feature type="transmembrane region" description="Helical" evidence="6">
    <location>
        <begin position="14"/>
        <end position="36"/>
    </location>
</feature>
<gene>
    <name evidence="7" type="ORF">DL764_000098</name>
</gene>
<dbReference type="GO" id="GO:0033013">
    <property type="term" value="P:tetrapyrrole metabolic process"/>
    <property type="evidence" value="ECO:0007669"/>
    <property type="project" value="UniProtKB-ARBA"/>
</dbReference>
<dbReference type="CDD" id="cd15904">
    <property type="entry name" value="TSPO_MBR"/>
    <property type="match status" value="1"/>
</dbReference>
<dbReference type="InterPro" id="IPR038330">
    <property type="entry name" value="TspO/MBR-related_sf"/>
</dbReference>
<proteinExistence type="inferred from homology"/>
<evidence type="ECO:0000256" key="3">
    <source>
        <dbReference type="ARBA" id="ARBA00022692"/>
    </source>
</evidence>
<feature type="transmembrane region" description="Helical" evidence="6">
    <location>
        <begin position="57"/>
        <end position="76"/>
    </location>
</feature>
<protein>
    <recommendedName>
        <fullName evidence="9">TspO/MBR-related protein</fullName>
    </recommendedName>
</protein>
<evidence type="ECO:0000313" key="7">
    <source>
        <dbReference type="EMBL" id="RYP11444.1"/>
    </source>
</evidence>
<evidence type="ECO:0000256" key="5">
    <source>
        <dbReference type="ARBA" id="ARBA00023136"/>
    </source>
</evidence>
<comment type="subcellular location">
    <subcellularLocation>
        <location evidence="1">Membrane</location>
        <topology evidence="1">Multi-pass membrane protein</topology>
    </subcellularLocation>
</comment>
<dbReference type="FunFam" id="1.20.1260.100:FF:000001">
    <property type="entry name" value="translocator protein 2"/>
    <property type="match status" value="1"/>
</dbReference>
<dbReference type="EMBL" id="QJNU01000002">
    <property type="protein sequence ID" value="RYP11444.1"/>
    <property type="molecule type" value="Genomic_DNA"/>
</dbReference>
<keyword evidence="5 6" id="KW-0472">Membrane</keyword>
<keyword evidence="4 6" id="KW-1133">Transmembrane helix</keyword>
<dbReference type="GO" id="GO:0005741">
    <property type="term" value="C:mitochondrial outer membrane"/>
    <property type="evidence" value="ECO:0007669"/>
    <property type="project" value="TreeGrafter"/>
</dbReference>
<evidence type="ECO:0000256" key="6">
    <source>
        <dbReference type="SAM" id="Phobius"/>
    </source>
</evidence>
<name>A0A4Q4TXN7_9PEZI</name>
<accession>A0A4Q4TXN7</accession>
<dbReference type="PANTHER" id="PTHR10057">
    <property type="entry name" value="PERIPHERAL-TYPE BENZODIAZEPINE RECEPTOR"/>
    <property type="match status" value="1"/>
</dbReference>
<dbReference type="Pfam" id="PF03073">
    <property type="entry name" value="TspO_MBR"/>
    <property type="match status" value="1"/>
</dbReference>
<keyword evidence="3 6" id="KW-0812">Transmembrane</keyword>
<dbReference type="AlphaFoldDB" id="A0A4Q4TXN7"/>
<dbReference type="STRING" id="155417.A0A4Q4TXN7"/>
<evidence type="ECO:0000313" key="8">
    <source>
        <dbReference type="Proteomes" id="UP000293360"/>
    </source>
</evidence>
<feature type="transmembrane region" description="Helical" evidence="6">
    <location>
        <begin position="123"/>
        <end position="143"/>
    </location>
</feature>
<comment type="similarity">
    <text evidence="2">Belongs to the TspO/BZRP family.</text>
</comment>
<reference evidence="7 8" key="1">
    <citation type="submission" date="2018-06" db="EMBL/GenBank/DDBJ databases">
        <title>Complete Genomes of Monosporascus.</title>
        <authorList>
            <person name="Robinson A.J."/>
            <person name="Natvig D.O."/>
        </authorList>
    </citation>
    <scope>NUCLEOTIDE SEQUENCE [LARGE SCALE GENOMIC DNA]</scope>
    <source>
        <strain evidence="7 8">CBS 110550</strain>
    </source>
</reference>
<evidence type="ECO:0008006" key="9">
    <source>
        <dbReference type="Google" id="ProtNLM"/>
    </source>
</evidence>
<dbReference type="Proteomes" id="UP000293360">
    <property type="component" value="Unassembled WGS sequence"/>
</dbReference>
<dbReference type="OrthoDB" id="8841220at2759"/>
<sequence>MTTYIPQLTLPEQVFASAPASILLPVALGTTVGYSTRPKQTKETYNLIRQPPLRPPPWVFGPVWTVLYGLTGYGAYRGIGLNLTSILPGTMSVARRAATLYTVQLGLNLAWMPLFFGARRPAAAMLDVLALLGVNAYLARLFFGARDGLADPVAGWCWVPYLAWLSFAAYLNAGVGYLNGWDISDAALRRREAAGKGAQ</sequence>